<name>A0A1R3L375_9ROSI</name>
<keyword evidence="3" id="KW-1185">Reference proteome</keyword>
<dbReference type="AlphaFoldDB" id="A0A1R3L375"/>
<dbReference type="EMBL" id="AWUE01003354">
    <property type="protein sequence ID" value="OMP13757.1"/>
    <property type="molecule type" value="Genomic_DNA"/>
</dbReference>
<comment type="caution">
    <text evidence="2">The sequence shown here is derived from an EMBL/GenBank/DDBJ whole genome shotgun (WGS) entry which is preliminary data.</text>
</comment>
<gene>
    <name evidence="2" type="ORF">COLO4_01010</name>
</gene>
<reference evidence="3" key="1">
    <citation type="submission" date="2013-09" db="EMBL/GenBank/DDBJ databases">
        <title>Corchorus olitorius genome sequencing.</title>
        <authorList>
            <person name="Alam M."/>
            <person name="Haque M.S."/>
            <person name="Islam M.S."/>
            <person name="Emdad E.M."/>
            <person name="Islam M.M."/>
            <person name="Ahmed B."/>
            <person name="Halim A."/>
            <person name="Hossen Q.M.M."/>
            <person name="Hossain M.Z."/>
            <person name="Ahmed R."/>
            <person name="Khan M.M."/>
            <person name="Islam R."/>
            <person name="Rashid M.M."/>
            <person name="Khan S.A."/>
            <person name="Rahman M.S."/>
            <person name="Alam M."/>
            <person name="Yahiya A.S."/>
            <person name="Khan M.S."/>
            <person name="Azam M.S."/>
            <person name="Haque T."/>
            <person name="Lashkar M.Z.H."/>
            <person name="Akhand A.I."/>
            <person name="Morshed G."/>
            <person name="Roy S."/>
            <person name="Uddin K.S."/>
            <person name="Rabeya T."/>
            <person name="Hossain A.S."/>
            <person name="Chowdhury A."/>
            <person name="Snigdha A.R."/>
            <person name="Mortoza M.S."/>
            <person name="Matin S.A."/>
            <person name="Hoque S.M.E."/>
            <person name="Islam M.K."/>
            <person name="Roy D.K."/>
            <person name="Haider R."/>
            <person name="Moosa M.M."/>
            <person name="Elias S.M."/>
            <person name="Hasan A.M."/>
            <person name="Jahan S."/>
            <person name="Shafiuddin M."/>
            <person name="Mahmood N."/>
            <person name="Shommy N.S."/>
        </authorList>
    </citation>
    <scope>NUCLEOTIDE SEQUENCE [LARGE SCALE GENOMIC DNA]</scope>
    <source>
        <strain evidence="3">cv. O-4</strain>
    </source>
</reference>
<evidence type="ECO:0000313" key="2">
    <source>
        <dbReference type="EMBL" id="OMP13757.1"/>
    </source>
</evidence>
<dbReference type="Proteomes" id="UP000187203">
    <property type="component" value="Unassembled WGS sequence"/>
</dbReference>
<feature type="region of interest" description="Disordered" evidence="1">
    <location>
        <begin position="135"/>
        <end position="221"/>
    </location>
</feature>
<sequence length="275" mass="31771">MASSNANEKRSRLPKRSAWMSRYARSSANSCASQTPRAGRVARNQHIDVRQRVEEEVRFDLRLQRHQLRPHDLLLGLFALKRIERGLALQCRELAARPVEIRCAKRGQHGDDETHAQAVRAPGFRVDAIQAQDGARRPLPERHANQHGAHHNPREDLLVGRAVAPQHVSRDIDQRKHRHADRLAEHEIFPERFFRPNAEGQHRRDQRIDDGDDEQPLPRPHDEAQAIRKRRERHIGEHAGDLTGGFPGVEAWGFPHHWRPAYSRKRASSCSTMRW</sequence>
<evidence type="ECO:0000256" key="1">
    <source>
        <dbReference type="SAM" id="MobiDB-lite"/>
    </source>
</evidence>
<evidence type="ECO:0000313" key="3">
    <source>
        <dbReference type="Proteomes" id="UP000187203"/>
    </source>
</evidence>
<feature type="compositionally biased region" description="Basic and acidic residues" evidence="1">
    <location>
        <begin position="135"/>
        <end position="144"/>
    </location>
</feature>
<protein>
    <submittedName>
        <fullName evidence="2">Uncharacterized protein</fullName>
    </submittedName>
</protein>
<organism evidence="2 3">
    <name type="scientific">Corchorus olitorius</name>
    <dbReference type="NCBI Taxonomy" id="93759"/>
    <lineage>
        <taxon>Eukaryota</taxon>
        <taxon>Viridiplantae</taxon>
        <taxon>Streptophyta</taxon>
        <taxon>Embryophyta</taxon>
        <taxon>Tracheophyta</taxon>
        <taxon>Spermatophyta</taxon>
        <taxon>Magnoliopsida</taxon>
        <taxon>eudicotyledons</taxon>
        <taxon>Gunneridae</taxon>
        <taxon>Pentapetalae</taxon>
        <taxon>rosids</taxon>
        <taxon>malvids</taxon>
        <taxon>Malvales</taxon>
        <taxon>Malvaceae</taxon>
        <taxon>Grewioideae</taxon>
        <taxon>Apeibeae</taxon>
        <taxon>Corchorus</taxon>
    </lineage>
</organism>
<proteinExistence type="predicted"/>
<feature type="compositionally biased region" description="Basic and acidic residues" evidence="1">
    <location>
        <begin position="181"/>
        <end position="209"/>
    </location>
</feature>
<accession>A0A1R3L375</accession>